<keyword evidence="1" id="KW-0472">Membrane</keyword>
<keyword evidence="1" id="KW-0812">Transmembrane</keyword>
<name>A0A8K0L3J2_9PEZI</name>
<reference evidence="2" key="1">
    <citation type="submission" date="2021-07" db="EMBL/GenBank/DDBJ databases">
        <title>Elsinoe batatas strain:CRI-CJ2 Genome sequencing and assembly.</title>
        <authorList>
            <person name="Huang L."/>
        </authorList>
    </citation>
    <scope>NUCLEOTIDE SEQUENCE</scope>
    <source>
        <strain evidence="2">CRI-CJ2</strain>
    </source>
</reference>
<dbReference type="OrthoDB" id="408152at2759"/>
<proteinExistence type="predicted"/>
<dbReference type="EMBL" id="JAESVG020000004">
    <property type="protein sequence ID" value="KAG8627819.1"/>
    <property type="molecule type" value="Genomic_DNA"/>
</dbReference>
<dbReference type="InterPro" id="IPR040632">
    <property type="entry name" value="Sulfotransfer_4"/>
</dbReference>
<dbReference type="Gene3D" id="3.40.50.300">
    <property type="entry name" value="P-loop containing nucleotide triphosphate hydrolases"/>
    <property type="match status" value="1"/>
</dbReference>
<comment type="caution">
    <text evidence="2">The sequence shown here is derived from an EMBL/GenBank/DDBJ whole genome shotgun (WGS) entry which is preliminary data.</text>
</comment>
<evidence type="ECO:0000313" key="2">
    <source>
        <dbReference type="EMBL" id="KAG8627819.1"/>
    </source>
</evidence>
<gene>
    <name evidence="2" type="ORF">KVT40_003692</name>
</gene>
<sequence>MGNQPSRPRHGARIQVIGAGLSRTGTASLSAALSCLLSGPVYHCGTQICRGSPSEILTWIDILNIFPARTPRDLSKMHNLLQDRLDGFVAVTDAPAAGLVPELLQLFPDAKRSMTGLVSAATLWFLRAVLLPLPGLRYIPAFTERLQRQWGVLYDEKGVHTRLTYERHIAWLKEVVPEDRLVFFDVRDGWDPLCASLGLETPDVAFPNINDGAAIEAFAQETIRKGLMWWAVYLGGIAAGGVYWEYFS</sequence>
<dbReference type="SUPFAM" id="SSF52540">
    <property type="entry name" value="P-loop containing nucleoside triphosphate hydrolases"/>
    <property type="match status" value="1"/>
</dbReference>
<organism evidence="2 3">
    <name type="scientific">Elsinoe batatas</name>
    <dbReference type="NCBI Taxonomy" id="2601811"/>
    <lineage>
        <taxon>Eukaryota</taxon>
        <taxon>Fungi</taxon>
        <taxon>Dikarya</taxon>
        <taxon>Ascomycota</taxon>
        <taxon>Pezizomycotina</taxon>
        <taxon>Dothideomycetes</taxon>
        <taxon>Dothideomycetidae</taxon>
        <taxon>Myriangiales</taxon>
        <taxon>Elsinoaceae</taxon>
        <taxon>Elsinoe</taxon>
    </lineage>
</organism>
<dbReference type="Proteomes" id="UP000809789">
    <property type="component" value="Unassembled WGS sequence"/>
</dbReference>
<evidence type="ECO:0000256" key="1">
    <source>
        <dbReference type="SAM" id="Phobius"/>
    </source>
</evidence>
<keyword evidence="3" id="KW-1185">Reference proteome</keyword>
<accession>A0A8K0L3J2</accession>
<dbReference type="AlphaFoldDB" id="A0A8K0L3J2"/>
<protein>
    <recommendedName>
        <fullName evidence="4">NAD dependent epimerase/dehydratase</fullName>
    </recommendedName>
</protein>
<dbReference type="PROSITE" id="PS51257">
    <property type="entry name" value="PROKAR_LIPOPROTEIN"/>
    <property type="match status" value="1"/>
</dbReference>
<dbReference type="Pfam" id="PF17784">
    <property type="entry name" value="Sulfotransfer_4"/>
    <property type="match status" value="1"/>
</dbReference>
<evidence type="ECO:0008006" key="4">
    <source>
        <dbReference type="Google" id="ProtNLM"/>
    </source>
</evidence>
<dbReference type="PANTHER" id="PTHR36978">
    <property type="entry name" value="P-LOOP CONTAINING NUCLEOTIDE TRIPHOSPHATE HYDROLASE"/>
    <property type="match status" value="1"/>
</dbReference>
<dbReference type="InterPro" id="IPR027417">
    <property type="entry name" value="P-loop_NTPase"/>
</dbReference>
<keyword evidence="1" id="KW-1133">Transmembrane helix</keyword>
<feature type="transmembrane region" description="Helical" evidence="1">
    <location>
        <begin position="227"/>
        <end position="246"/>
    </location>
</feature>
<dbReference type="PANTHER" id="PTHR36978:SF3">
    <property type="entry name" value="P-LOOP CONTAINING NUCLEOSIDE TRIPHOSPHATE HYDROLASE PROTEIN"/>
    <property type="match status" value="1"/>
</dbReference>
<evidence type="ECO:0000313" key="3">
    <source>
        <dbReference type="Proteomes" id="UP000809789"/>
    </source>
</evidence>